<keyword evidence="4" id="KW-1185">Reference proteome</keyword>
<evidence type="ECO:0000313" key="4">
    <source>
        <dbReference type="Proteomes" id="UP000008827"/>
    </source>
</evidence>
<sequence>MEVQEVKGIKLNPHASLGGQSATDQFFYSPCRMQKIMQGQLVGARQVHIYIIYFFVLIIKRKLLIS</sequence>
<feature type="transmembrane region" description="Helical" evidence="1">
    <location>
        <begin position="42"/>
        <end position="59"/>
    </location>
</feature>
<evidence type="ECO:0000256" key="1">
    <source>
        <dbReference type="SAM" id="Phobius"/>
    </source>
</evidence>
<organism evidence="2">
    <name type="scientific">Glycine max</name>
    <name type="common">Soybean</name>
    <name type="synonym">Glycine hispida</name>
    <dbReference type="NCBI Taxonomy" id="3847"/>
    <lineage>
        <taxon>Eukaryota</taxon>
        <taxon>Viridiplantae</taxon>
        <taxon>Streptophyta</taxon>
        <taxon>Embryophyta</taxon>
        <taxon>Tracheophyta</taxon>
        <taxon>Spermatophyta</taxon>
        <taxon>Magnoliopsida</taxon>
        <taxon>eudicotyledons</taxon>
        <taxon>Gunneridae</taxon>
        <taxon>Pentapetalae</taxon>
        <taxon>rosids</taxon>
        <taxon>fabids</taxon>
        <taxon>Fabales</taxon>
        <taxon>Fabaceae</taxon>
        <taxon>Papilionoideae</taxon>
        <taxon>50 kb inversion clade</taxon>
        <taxon>NPAAA clade</taxon>
        <taxon>indigoferoid/millettioid clade</taxon>
        <taxon>Phaseoleae</taxon>
        <taxon>Glycine</taxon>
        <taxon>Glycine subgen. Soja</taxon>
    </lineage>
</organism>
<protein>
    <submittedName>
        <fullName evidence="2 3">Uncharacterized protein</fullName>
    </submittedName>
</protein>
<reference evidence="2" key="3">
    <citation type="submission" date="2018-07" db="EMBL/GenBank/DDBJ databases">
        <title>WGS assembly of Glycine max.</title>
        <authorList>
            <person name="Schmutz J."/>
            <person name="Cannon S."/>
            <person name="Schlueter J."/>
            <person name="Ma J."/>
            <person name="Mitros T."/>
            <person name="Nelson W."/>
            <person name="Hyten D."/>
            <person name="Song Q."/>
            <person name="Thelen J."/>
            <person name="Cheng J."/>
            <person name="Xu D."/>
            <person name="Hellsten U."/>
            <person name="May G."/>
            <person name="Yu Y."/>
            <person name="Sakurai T."/>
            <person name="Umezawa T."/>
            <person name="Bhattacharyya M."/>
            <person name="Sandhu D."/>
            <person name="Valliyodan B."/>
            <person name="Lindquist E."/>
            <person name="Peto M."/>
            <person name="Grant D."/>
            <person name="Shu S."/>
            <person name="Goodstein D."/>
            <person name="Barry K."/>
            <person name="Futrell-Griggs M."/>
            <person name="Abernathy B."/>
            <person name="Du J."/>
            <person name="Tian Z."/>
            <person name="Zhu L."/>
            <person name="Gill N."/>
            <person name="Joshi T."/>
            <person name="Libault M."/>
            <person name="Sethuraman A."/>
            <person name="Zhang X."/>
            <person name="Shinozaki K."/>
            <person name="Nguyen H."/>
            <person name="Wing R."/>
            <person name="Cregan P."/>
            <person name="Specht J."/>
            <person name="Grimwood J."/>
            <person name="Rokhsar D."/>
            <person name="Stacey G."/>
            <person name="Shoemaker R."/>
            <person name="Jackson S."/>
        </authorList>
    </citation>
    <scope>NUCLEOTIDE SEQUENCE</scope>
    <source>
        <tissue evidence="2">Callus</tissue>
    </source>
</reference>
<dbReference type="AlphaFoldDB" id="A0A0R0GUP7"/>
<evidence type="ECO:0000313" key="3">
    <source>
        <dbReference type="EnsemblPlants" id="KRH18635"/>
    </source>
</evidence>
<accession>A0A0R0GUP7</accession>
<name>A0A0R0GUP7_SOYBN</name>
<keyword evidence="1" id="KW-1133">Transmembrane helix</keyword>
<dbReference type="InParanoid" id="A0A0R0GUP7"/>
<reference evidence="2 3" key="1">
    <citation type="journal article" date="2010" name="Nature">
        <title>Genome sequence of the palaeopolyploid soybean.</title>
        <authorList>
            <person name="Schmutz J."/>
            <person name="Cannon S.B."/>
            <person name="Schlueter J."/>
            <person name="Ma J."/>
            <person name="Mitros T."/>
            <person name="Nelson W."/>
            <person name="Hyten D.L."/>
            <person name="Song Q."/>
            <person name="Thelen J.J."/>
            <person name="Cheng J."/>
            <person name="Xu D."/>
            <person name="Hellsten U."/>
            <person name="May G.D."/>
            <person name="Yu Y."/>
            <person name="Sakurai T."/>
            <person name="Umezawa T."/>
            <person name="Bhattacharyya M.K."/>
            <person name="Sandhu D."/>
            <person name="Valliyodan B."/>
            <person name="Lindquist E."/>
            <person name="Peto M."/>
            <person name="Grant D."/>
            <person name="Shu S."/>
            <person name="Goodstein D."/>
            <person name="Barry K."/>
            <person name="Futrell-Griggs M."/>
            <person name="Abernathy B."/>
            <person name="Du J."/>
            <person name="Tian Z."/>
            <person name="Zhu L."/>
            <person name="Gill N."/>
            <person name="Joshi T."/>
            <person name="Libault M."/>
            <person name="Sethuraman A."/>
            <person name="Zhang X.-C."/>
            <person name="Shinozaki K."/>
            <person name="Nguyen H.T."/>
            <person name="Wing R.A."/>
            <person name="Cregan P."/>
            <person name="Specht J."/>
            <person name="Grimwood J."/>
            <person name="Rokhsar D."/>
            <person name="Stacey G."/>
            <person name="Shoemaker R.C."/>
            <person name="Jackson S.A."/>
        </authorList>
    </citation>
    <scope>NUCLEOTIDE SEQUENCE [LARGE SCALE GENOMIC DNA]</scope>
    <source>
        <strain evidence="3">cv. Williams 82</strain>
        <tissue evidence="2">Callus</tissue>
    </source>
</reference>
<keyword evidence="1" id="KW-0472">Membrane</keyword>
<proteinExistence type="predicted"/>
<dbReference type="EnsemblPlants" id="KRH18635">
    <property type="protein sequence ID" value="KRH18635"/>
    <property type="gene ID" value="GLYMA_13G073000"/>
</dbReference>
<reference evidence="3" key="2">
    <citation type="submission" date="2018-02" db="UniProtKB">
        <authorList>
            <consortium name="EnsemblPlants"/>
        </authorList>
    </citation>
    <scope>IDENTIFICATION</scope>
    <source>
        <strain evidence="3">Williams 82</strain>
    </source>
</reference>
<evidence type="ECO:0000313" key="2">
    <source>
        <dbReference type="EMBL" id="KRH18635.1"/>
    </source>
</evidence>
<keyword evidence="1" id="KW-0812">Transmembrane</keyword>
<gene>
    <name evidence="2" type="ORF">GLYMA_13G073000</name>
</gene>
<dbReference type="Proteomes" id="UP000008827">
    <property type="component" value="Chromosome 13"/>
</dbReference>
<dbReference type="EMBL" id="CM000846">
    <property type="protein sequence ID" value="KRH18635.1"/>
    <property type="molecule type" value="Genomic_DNA"/>
</dbReference>
<dbReference type="Gramene" id="KRH18635">
    <property type="protein sequence ID" value="KRH18635"/>
    <property type="gene ID" value="GLYMA_13G073000"/>
</dbReference>